<dbReference type="InterPro" id="IPR009000">
    <property type="entry name" value="Transl_B-barrel_sf"/>
</dbReference>
<dbReference type="SUPFAM" id="SSF50447">
    <property type="entry name" value="Translation proteins"/>
    <property type="match status" value="1"/>
</dbReference>
<evidence type="ECO:0000313" key="2">
    <source>
        <dbReference type="Proteomes" id="UP000076770"/>
    </source>
</evidence>
<sequence length="301" mass="33641">MYYGSIITVLSSDKNKLTGIAEKLGKLHETAKTKIYYRKKGEYIRSILLTTEYPEKIIDLAEALSLSSTAILYIPETLTWMDGELALLIDSLNTHNKIVISNLDQGKINNILGSLSSFTKFDLYNDIPDLSETEEEDKGIVYVDRVFTVKGVGTVVTGFSFTNVEVHEKLVALPYNKEVEIKSIQVLDEDQKSVSTGVRIGFALKNVKEEEIEDLLYLVKPNVKVVKEIEGQITNYKWSTINQGQNHIIVKGHGIAANIKVDNQKAKIMSSVPIPIVDNRILVLNVNVRQGKPRVAGYISL</sequence>
<accession>A0A157SZB0</accession>
<dbReference type="PATRIC" id="fig|2287.9.peg.460"/>
<keyword evidence="1" id="KW-0251">Elongation factor</keyword>
<dbReference type="GO" id="GO:0001514">
    <property type="term" value="P:selenocysteine incorporation"/>
    <property type="evidence" value="ECO:0007669"/>
    <property type="project" value="TreeGrafter"/>
</dbReference>
<protein>
    <submittedName>
        <fullName evidence="1">Selenocysteine-specific elongation factor-like protein SelB</fullName>
    </submittedName>
</protein>
<dbReference type="AlphaFoldDB" id="A0A157SZB0"/>
<dbReference type="OMA" id="NMMDYAL"/>
<reference evidence="2" key="1">
    <citation type="submission" date="2016-04" db="EMBL/GenBank/DDBJ databases">
        <authorList>
            <person name="Shah S.A."/>
            <person name="Garrett R.A."/>
        </authorList>
    </citation>
    <scope>NUCLEOTIDE SEQUENCE [LARGE SCALE GENOMIC DNA]</scope>
    <source>
        <strain evidence="2">ATCC 35091 / DSM 1616 / JCM 8930 / NBRC 15331 / P1</strain>
    </source>
</reference>
<dbReference type="InterPro" id="IPR050055">
    <property type="entry name" value="EF-Tu_GTPase"/>
</dbReference>
<dbReference type="SMR" id="A0A157SZB0"/>
<dbReference type="Proteomes" id="UP000076770">
    <property type="component" value="Chromosome i"/>
</dbReference>
<evidence type="ECO:0000313" key="1">
    <source>
        <dbReference type="EMBL" id="SAI84008.1"/>
    </source>
</evidence>
<name>A0A157SZB0_SACSO</name>
<dbReference type="GeneID" id="15298034"/>
<dbReference type="EMBL" id="LT549890">
    <property type="protein sequence ID" value="SAI84008.1"/>
    <property type="molecule type" value="Genomic_DNA"/>
</dbReference>
<proteinExistence type="predicted"/>
<dbReference type="FunFam" id="2.40.30.10:FF:000154">
    <property type="entry name" value="Selenocysteine-specific translation elongation factor"/>
    <property type="match status" value="1"/>
</dbReference>
<dbReference type="PANTHER" id="PTHR43721">
    <property type="entry name" value="ELONGATION FACTOR TU-RELATED"/>
    <property type="match status" value="1"/>
</dbReference>
<dbReference type="OrthoDB" id="30874at2157"/>
<keyword evidence="1" id="KW-0648">Protein biosynthesis</keyword>
<dbReference type="Gene3D" id="2.40.30.10">
    <property type="entry name" value="Translation factors"/>
    <property type="match status" value="1"/>
</dbReference>
<gene>
    <name evidence="1" type="ORF">SSOP1_0453</name>
</gene>
<dbReference type="PANTHER" id="PTHR43721:SF11">
    <property type="entry name" value="SELENOCYSTEINE-SPECIFIC ELONGATION FACTOR"/>
    <property type="match status" value="1"/>
</dbReference>
<organism evidence="1 2">
    <name type="scientific">Saccharolobus solfataricus</name>
    <name type="common">Sulfolobus solfataricus</name>
    <dbReference type="NCBI Taxonomy" id="2287"/>
    <lineage>
        <taxon>Archaea</taxon>
        <taxon>Thermoproteota</taxon>
        <taxon>Thermoprotei</taxon>
        <taxon>Sulfolobales</taxon>
        <taxon>Sulfolobaceae</taxon>
        <taxon>Saccharolobus</taxon>
    </lineage>
</organism>
<dbReference type="GO" id="GO:0003746">
    <property type="term" value="F:translation elongation factor activity"/>
    <property type="evidence" value="ECO:0007669"/>
    <property type="project" value="UniProtKB-KW"/>
</dbReference>
<dbReference type="RefSeq" id="WP_010922987.1">
    <property type="nucleotide sequence ID" value="NZ_LT549890.1"/>
</dbReference>